<feature type="region of interest" description="Disordered" evidence="3">
    <location>
        <begin position="208"/>
        <end position="267"/>
    </location>
</feature>
<feature type="region of interest" description="Disordered" evidence="3">
    <location>
        <begin position="841"/>
        <end position="877"/>
    </location>
</feature>
<reference evidence="4 5" key="1">
    <citation type="submission" date="2024-01" db="EMBL/GenBank/DDBJ databases">
        <title>A draft genome for the cacao thread blight pathogen Marasmiellus scandens.</title>
        <authorList>
            <person name="Baruah I.K."/>
            <person name="Leung J."/>
            <person name="Bukari Y."/>
            <person name="Amoako-Attah I."/>
            <person name="Meinhardt L.W."/>
            <person name="Bailey B.A."/>
            <person name="Cohen S.P."/>
        </authorList>
    </citation>
    <scope>NUCLEOTIDE SEQUENCE [LARGE SCALE GENOMIC DNA]</scope>
    <source>
        <strain evidence="4 5">GH-19</strain>
    </source>
</reference>
<organism evidence="4 5">
    <name type="scientific">Marasmiellus scandens</name>
    <dbReference type="NCBI Taxonomy" id="2682957"/>
    <lineage>
        <taxon>Eukaryota</taxon>
        <taxon>Fungi</taxon>
        <taxon>Dikarya</taxon>
        <taxon>Basidiomycota</taxon>
        <taxon>Agaricomycotina</taxon>
        <taxon>Agaricomycetes</taxon>
        <taxon>Agaricomycetidae</taxon>
        <taxon>Agaricales</taxon>
        <taxon>Marasmiineae</taxon>
        <taxon>Omphalotaceae</taxon>
        <taxon>Marasmiellus</taxon>
    </lineage>
</organism>
<dbReference type="PANTHER" id="PTHR46423:SF1">
    <property type="entry name" value="RNA POLYMERASE II-ASSOCIATED PROTEIN 3"/>
    <property type="match status" value="1"/>
</dbReference>
<dbReference type="Gene3D" id="1.25.40.10">
    <property type="entry name" value="Tetratricopeptide repeat domain"/>
    <property type="match status" value="1"/>
</dbReference>
<dbReference type="SUPFAM" id="SSF48452">
    <property type="entry name" value="TPR-like"/>
    <property type="match status" value="1"/>
</dbReference>
<feature type="compositionally biased region" description="Basic and acidic residues" evidence="3">
    <location>
        <begin position="420"/>
        <end position="432"/>
    </location>
</feature>
<feature type="region of interest" description="Disordered" evidence="3">
    <location>
        <begin position="412"/>
        <end position="474"/>
    </location>
</feature>
<feature type="compositionally biased region" description="Basic and acidic residues" evidence="3">
    <location>
        <begin position="19"/>
        <end position="28"/>
    </location>
</feature>
<evidence type="ECO:0000313" key="5">
    <source>
        <dbReference type="Proteomes" id="UP001498398"/>
    </source>
</evidence>
<feature type="repeat" description="TPR" evidence="2">
    <location>
        <begin position="493"/>
        <end position="526"/>
    </location>
</feature>
<feature type="region of interest" description="Disordered" evidence="3">
    <location>
        <begin position="1"/>
        <end position="34"/>
    </location>
</feature>
<dbReference type="InterPro" id="IPR011990">
    <property type="entry name" value="TPR-like_helical_dom_sf"/>
</dbReference>
<feature type="repeat" description="TPR" evidence="2">
    <location>
        <begin position="560"/>
        <end position="593"/>
    </location>
</feature>
<evidence type="ECO:0000256" key="1">
    <source>
        <dbReference type="ARBA" id="ARBA00022803"/>
    </source>
</evidence>
<sequence length="905" mass="99024">MAPKYSHVKKRPAPRKKQFNKDKDKDDSSLVPNPQVDRNLTQAFSAVSKLERTIARILLLRYEQDIARLFSTRLYTVSLVHLPTLVMRCVSLGGPGWGAHNADSEEIKDFFRAAISMDMRQAGERVATKSVLWSYTALRHFALSNNVPVCQTRGLHSLRLLPHYDALKSHLDALEALPPPQFSKPPHLGPLIEGEAALEEACEIKFGLRNPNGKGKNKGKNINGKGKGKEKENHNDNDLGTKSKPKSPDKDRDRDRGKGYMDPSTPYDPDWRPKVLLSYEKLVQTLWRVAREFDVRGYGLMLREKLTYKWCECGCSTDHLGEVCERTVREEEEWMFRESLGLNDGHGHTHAHGHGHVHGHGHGPHSGCGPPRGFKAKGKQREWDGRGSGVFGWDTQEEEDIWEVELDFGGVGMGSPVPAFEHRDEESDDEHHHHGHRHRSRRSRRRDTKTSKQSSPSPPPSKETLPPDLNPLSDLPLSEMSISEIMEFRFLRAEKEKEAGNAAFRRGEYLKAVEFYEKAYGIEKEMPTYMLNEGMAWLRLAEWAKAEEACSKALSQHKSPKGYFRRAKARKMLGRTEDALRDLRAVLKLQPTNIEARNELLSLYPNSTPATPTAKATPQVSASPPERDLNQNENAAGSSSSSTGAGSSSDMSSGSYSGAGSSSALGSSSSSSSAFSSSSSTSTASSHLNGSSNPKSTSSTPTPTSTRSQSQSQTPIPTIPGLTLKPSKPLPFPRTLMDDRKIKIVQFPAGFALDTQMLDLVDGSGSSSGSASGAAGSVLGGMMMMGGWALGGIGGIGGVGGMSSLTPTNYYYANGYGDSDGPGGGGGGKGVNGNGKEHGPHGYGCTCGRGRGAKDGDSGEKREKTREEKERADRAWKRQKELEKLRATPGVVYPGWERYVVKRVD</sequence>
<feature type="compositionally biased region" description="Low complexity" evidence="3">
    <location>
        <begin position="210"/>
        <end position="224"/>
    </location>
</feature>
<gene>
    <name evidence="4" type="ORF">VKT23_008108</name>
</gene>
<feature type="region of interest" description="Disordered" evidence="3">
    <location>
        <begin position="349"/>
        <end position="390"/>
    </location>
</feature>
<comment type="caution">
    <text evidence="4">The sequence shown here is derived from an EMBL/GenBank/DDBJ whole genome shotgun (WGS) entry which is preliminary data.</text>
</comment>
<dbReference type="PROSITE" id="PS50005">
    <property type="entry name" value="TPR"/>
    <property type="match status" value="2"/>
</dbReference>
<keyword evidence="1 2" id="KW-0802">TPR repeat</keyword>
<dbReference type="InterPro" id="IPR051966">
    <property type="entry name" value="RPAP3"/>
</dbReference>
<feature type="compositionally biased region" description="Basic residues" evidence="3">
    <location>
        <begin position="433"/>
        <end position="447"/>
    </location>
</feature>
<keyword evidence="5" id="KW-1185">Reference proteome</keyword>
<feature type="compositionally biased region" description="Low complexity" evidence="3">
    <location>
        <begin position="462"/>
        <end position="474"/>
    </location>
</feature>
<dbReference type="SMART" id="SM00028">
    <property type="entry name" value="TPR"/>
    <property type="match status" value="3"/>
</dbReference>
<accession>A0ABR1JJK0</accession>
<feature type="compositionally biased region" description="Basic and acidic residues" evidence="3">
    <location>
        <begin position="227"/>
        <end position="259"/>
    </location>
</feature>
<dbReference type="PANTHER" id="PTHR46423">
    <property type="entry name" value="RNA POLYMERASE II-ASSOCIATED PROTEIN 3"/>
    <property type="match status" value="1"/>
</dbReference>
<evidence type="ECO:0000256" key="3">
    <source>
        <dbReference type="SAM" id="MobiDB-lite"/>
    </source>
</evidence>
<feature type="compositionally biased region" description="Gly residues" evidence="3">
    <location>
        <begin position="841"/>
        <end position="850"/>
    </location>
</feature>
<dbReference type="InterPro" id="IPR019734">
    <property type="entry name" value="TPR_rpt"/>
</dbReference>
<feature type="compositionally biased region" description="Basic residues" evidence="3">
    <location>
        <begin position="349"/>
        <end position="363"/>
    </location>
</feature>
<feature type="compositionally biased region" description="Low complexity" evidence="3">
    <location>
        <begin position="635"/>
        <end position="720"/>
    </location>
</feature>
<feature type="compositionally biased region" description="Basic residues" evidence="3">
    <location>
        <begin position="1"/>
        <end position="18"/>
    </location>
</feature>
<protein>
    <submittedName>
        <fullName evidence="4">Uncharacterized protein</fullName>
    </submittedName>
</protein>
<proteinExistence type="predicted"/>
<dbReference type="Proteomes" id="UP001498398">
    <property type="component" value="Unassembled WGS sequence"/>
</dbReference>
<feature type="region of interest" description="Disordered" evidence="3">
    <location>
        <begin position="604"/>
        <end position="734"/>
    </location>
</feature>
<feature type="compositionally biased region" description="Basic and acidic residues" evidence="3">
    <location>
        <begin position="852"/>
        <end position="877"/>
    </location>
</feature>
<evidence type="ECO:0000256" key="2">
    <source>
        <dbReference type="PROSITE-ProRule" id="PRU00339"/>
    </source>
</evidence>
<dbReference type="EMBL" id="JBANRG010000012">
    <property type="protein sequence ID" value="KAK7461680.1"/>
    <property type="molecule type" value="Genomic_DNA"/>
</dbReference>
<feature type="compositionally biased region" description="Low complexity" evidence="3">
    <location>
        <begin position="608"/>
        <end position="618"/>
    </location>
</feature>
<name>A0ABR1JJK0_9AGAR</name>
<evidence type="ECO:0000313" key="4">
    <source>
        <dbReference type="EMBL" id="KAK7461680.1"/>
    </source>
</evidence>